<sequence length="383" mass="40623">MRTSMNLIGLLAAAGSAVVSACVPPATPLPDTILEPFRIQYQNTSYPAVHKLHLNAGLAGGGDRHLFTDPVGDKIFNMTLVDGAITNTWAEGTLRAVIGGEHSTIDNTDKIFMTNRGDPVAVFKPTWGCDPDTDQPQVELVFQGHRKGSTFVPGGWYCIRPTYDGAYESRYYPPGNTANDPNKFCVKVTLVALVSQAPVASTTTQTSTTSATTTVTTSSTLPTTTQTTTTSATTTVTTASPTTLSTVTTTGPANPSATGKFTDMTAQGYAFQGCAPEERTANDEPGRTLGGPRFSADDMTNEKCFEFCAARGYKLAGTEYRRECYCGNALFRPTRQPATTVASLAGCSYPCAGNAAQFCGGSAWLSLYRKCEAGETCVNAQFT</sequence>
<evidence type="ECO:0000256" key="5">
    <source>
        <dbReference type="ARBA" id="ARBA00023136"/>
    </source>
</evidence>
<evidence type="ECO:0000256" key="3">
    <source>
        <dbReference type="ARBA" id="ARBA00022729"/>
    </source>
</evidence>
<organism evidence="10">
    <name type="scientific">Gaeumannomyces tritici (strain R3-111a-1)</name>
    <name type="common">Wheat and barley take-all root rot fungus</name>
    <name type="synonym">Gaeumannomyces graminis var. tritici</name>
    <dbReference type="NCBI Taxonomy" id="644352"/>
    <lineage>
        <taxon>Eukaryota</taxon>
        <taxon>Fungi</taxon>
        <taxon>Dikarya</taxon>
        <taxon>Ascomycota</taxon>
        <taxon>Pezizomycotina</taxon>
        <taxon>Sordariomycetes</taxon>
        <taxon>Sordariomycetidae</taxon>
        <taxon>Magnaporthales</taxon>
        <taxon>Magnaporthaceae</taxon>
        <taxon>Gaeumannomyces</taxon>
    </lineage>
</organism>
<protein>
    <recommendedName>
        <fullName evidence="9">WSC domain-containing protein</fullName>
    </recommendedName>
</protein>
<proteinExistence type="predicted"/>
<evidence type="ECO:0000313" key="10">
    <source>
        <dbReference type="EMBL" id="EJT76015.1"/>
    </source>
</evidence>
<reference evidence="12" key="1">
    <citation type="submission" date="2010-07" db="EMBL/GenBank/DDBJ databases">
        <title>The genome sequence of Gaeumannomyces graminis var. tritici strain R3-111a-1.</title>
        <authorList>
            <consortium name="The Broad Institute Genome Sequencing Platform"/>
            <person name="Ma L.-J."/>
            <person name="Dead R."/>
            <person name="Young S."/>
            <person name="Zeng Q."/>
            <person name="Koehrsen M."/>
            <person name="Alvarado L."/>
            <person name="Berlin A."/>
            <person name="Chapman S.B."/>
            <person name="Chen Z."/>
            <person name="Freedman E."/>
            <person name="Gellesch M."/>
            <person name="Goldberg J."/>
            <person name="Griggs A."/>
            <person name="Gujja S."/>
            <person name="Heilman E.R."/>
            <person name="Heiman D."/>
            <person name="Hepburn T."/>
            <person name="Howarth C."/>
            <person name="Jen D."/>
            <person name="Larson L."/>
            <person name="Mehta T."/>
            <person name="Neiman D."/>
            <person name="Pearson M."/>
            <person name="Roberts A."/>
            <person name="Saif S."/>
            <person name="Shea T."/>
            <person name="Shenoy N."/>
            <person name="Sisk P."/>
            <person name="Stolte C."/>
            <person name="Sykes S."/>
            <person name="Walk T."/>
            <person name="White J."/>
            <person name="Yandava C."/>
            <person name="Haas B."/>
            <person name="Nusbaum C."/>
            <person name="Birren B."/>
        </authorList>
    </citation>
    <scope>NUCLEOTIDE SEQUENCE [LARGE SCALE GENOMIC DNA]</scope>
    <source>
        <strain evidence="12">R3-111a-1</strain>
    </source>
</reference>
<dbReference type="PANTHER" id="PTHR24269:SF16">
    <property type="entry name" value="PROTEIN SLG1"/>
    <property type="match status" value="1"/>
</dbReference>
<dbReference type="Pfam" id="PF25486">
    <property type="entry name" value="DUF7909"/>
    <property type="match status" value="1"/>
</dbReference>
<dbReference type="PROSITE" id="PS51212">
    <property type="entry name" value="WSC"/>
    <property type="match status" value="1"/>
</dbReference>
<comment type="subcellular location">
    <subcellularLocation>
        <location evidence="1">Membrane</location>
        <topology evidence="1">Single-pass membrane protein</topology>
    </subcellularLocation>
</comment>
<evidence type="ECO:0000313" key="12">
    <source>
        <dbReference type="Proteomes" id="UP000006039"/>
    </source>
</evidence>
<dbReference type="EnsemblFungi" id="EJT76015">
    <property type="protein sequence ID" value="EJT76015"/>
    <property type="gene ID" value="GGTG_05940"/>
</dbReference>
<dbReference type="InterPro" id="IPR051836">
    <property type="entry name" value="Kremen_rcpt"/>
</dbReference>
<dbReference type="VEuPathDB" id="FungiDB:GGTG_05940"/>
<dbReference type="InterPro" id="IPR002889">
    <property type="entry name" value="WSC_carb-bd"/>
</dbReference>
<evidence type="ECO:0000256" key="4">
    <source>
        <dbReference type="ARBA" id="ARBA00022989"/>
    </source>
</evidence>
<evidence type="ECO:0000313" key="11">
    <source>
        <dbReference type="EnsemblFungi" id="EJT76015"/>
    </source>
</evidence>
<evidence type="ECO:0000256" key="7">
    <source>
        <dbReference type="SAM" id="MobiDB-lite"/>
    </source>
</evidence>
<dbReference type="Proteomes" id="UP000006039">
    <property type="component" value="Unassembled WGS sequence"/>
</dbReference>
<keyword evidence="6" id="KW-0325">Glycoprotein</keyword>
<dbReference type="eggNOG" id="ENOG502RS9S">
    <property type="taxonomic scope" value="Eukaryota"/>
</dbReference>
<feature type="region of interest" description="Disordered" evidence="7">
    <location>
        <begin position="199"/>
        <end position="237"/>
    </location>
</feature>
<keyword evidence="5" id="KW-0472">Membrane</keyword>
<dbReference type="HOGENOM" id="CLU_048625_0_0_1"/>
<dbReference type="Pfam" id="PF01822">
    <property type="entry name" value="WSC"/>
    <property type="match status" value="1"/>
</dbReference>
<evidence type="ECO:0000256" key="8">
    <source>
        <dbReference type="SAM" id="SignalP"/>
    </source>
</evidence>
<evidence type="ECO:0000256" key="2">
    <source>
        <dbReference type="ARBA" id="ARBA00022692"/>
    </source>
</evidence>
<dbReference type="AlphaFoldDB" id="J3NXD3"/>
<dbReference type="EMBL" id="GL385397">
    <property type="protein sequence ID" value="EJT76015.1"/>
    <property type="molecule type" value="Genomic_DNA"/>
</dbReference>
<reference evidence="10" key="3">
    <citation type="submission" date="2010-09" db="EMBL/GenBank/DDBJ databases">
        <title>Annotation of Gaeumannomyces graminis var. tritici R3-111a-1.</title>
        <authorList>
            <consortium name="The Broad Institute Genome Sequencing Platform"/>
            <person name="Ma L.-J."/>
            <person name="Dead R."/>
            <person name="Young S.K."/>
            <person name="Zeng Q."/>
            <person name="Gargeya S."/>
            <person name="Fitzgerald M."/>
            <person name="Haas B."/>
            <person name="Abouelleil A."/>
            <person name="Alvarado L."/>
            <person name="Arachchi H.M."/>
            <person name="Berlin A."/>
            <person name="Brown A."/>
            <person name="Chapman S.B."/>
            <person name="Chen Z."/>
            <person name="Dunbar C."/>
            <person name="Freedman E."/>
            <person name="Gearin G."/>
            <person name="Gellesch M."/>
            <person name="Goldberg J."/>
            <person name="Griggs A."/>
            <person name="Gujja S."/>
            <person name="Heiman D."/>
            <person name="Howarth C."/>
            <person name="Larson L."/>
            <person name="Lui A."/>
            <person name="MacDonald P.J.P."/>
            <person name="Mehta T."/>
            <person name="Montmayeur A."/>
            <person name="Murphy C."/>
            <person name="Neiman D."/>
            <person name="Pearson M."/>
            <person name="Priest M."/>
            <person name="Roberts A."/>
            <person name="Saif S."/>
            <person name="Shea T."/>
            <person name="Shenoy N."/>
            <person name="Sisk P."/>
            <person name="Stolte C."/>
            <person name="Sykes S."/>
            <person name="Yandava C."/>
            <person name="Wortman J."/>
            <person name="Nusbaum C."/>
            <person name="Birren B."/>
        </authorList>
    </citation>
    <scope>NUCLEOTIDE SEQUENCE</scope>
    <source>
        <strain evidence="10">R3-111a-1</strain>
    </source>
</reference>
<dbReference type="PANTHER" id="PTHR24269">
    <property type="entry name" value="KREMEN PROTEIN"/>
    <property type="match status" value="1"/>
</dbReference>
<dbReference type="STRING" id="644352.J3NXD3"/>
<dbReference type="GeneID" id="20346398"/>
<reference evidence="11" key="5">
    <citation type="submission" date="2018-04" db="UniProtKB">
        <authorList>
            <consortium name="EnsemblFungi"/>
        </authorList>
    </citation>
    <scope>IDENTIFICATION</scope>
    <source>
        <strain evidence="11">R3-111a-1</strain>
    </source>
</reference>
<keyword evidence="4" id="KW-1133">Transmembrane helix</keyword>
<dbReference type="RefSeq" id="XP_009222015.1">
    <property type="nucleotide sequence ID" value="XM_009223751.1"/>
</dbReference>
<dbReference type="GO" id="GO:0005886">
    <property type="term" value="C:plasma membrane"/>
    <property type="evidence" value="ECO:0007669"/>
    <property type="project" value="TreeGrafter"/>
</dbReference>
<reference evidence="10" key="2">
    <citation type="submission" date="2010-07" db="EMBL/GenBank/DDBJ databases">
        <authorList>
            <consortium name="The Broad Institute Genome Sequencing Platform"/>
            <consortium name="Broad Institute Genome Sequencing Center for Infectious Disease"/>
            <person name="Ma L.-J."/>
            <person name="Dead R."/>
            <person name="Young S."/>
            <person name="Zeng Q."/>
            <person name="Koehrsen M."/>
            <person name="Alvarado L."/>
            <person name="Berlin A."/>
            <person name="Chapman S.B."/>
            <person name="Chen Z."/>
            <person name="Freedman E."/>
            <person name="Gellesch M."/>
            <person name="Goldberg J."/>
            <person name="Griggs A."/>
            <person name="Gujja S."/>
            <person name="Heilman E.R."/>
            <person name="Heiman D."/>
            <person name="Hepburn T."/>
            <person name="Howarth C."/>
            <person name="Jen D."/>
            <person name="Larson L."/>
            <person name="Mehta T."/>
            <person name="Neiman D."/>
            <person name="Pearson M."/>
            <person name="Roberts A."/>
            <person name="Saif S."/>
            <person name="Shea T."/>
            <person name="Shenoy N."/>
            <person name="Sisk P."/>
            <person name="Stolte C."/>
            <person name="Sykes S."/>
            <person name="Walk T."/>
            <person name="White J."/>
            <person name="Yandava C."/>
            <person name="Haas B."/>
            <person name="Nusbaum C."/>
            <person name="Birren B."/>
        </authorList>
    </citation>
    <scope>NUCLEOTIDE SEQUENCE</scope>
    <source>
        <strain evidence="10">R3-111a-1</strain>
    </source>
</reference>
<keyword evidence="12" id="KW-1185">Reference proteome</keyword>
<dbReference type="SMART" id="SM00321">
    <property type="entry name" value="WSC"/>
    <property type="match status" value="1"/>
</dbReference>
<evidence type="ECO:0000256" key="6">
    <source>
        <dbReference type="ARBA" id="ARBA00023180"/>
    </source>
</evidence>
<gene>
    <name evidence="11" type="primary">20346398</name>
    <name evidence="10" type="ORF">GGTG_05940</name>
</gene>
<dbReference type="OrthoDB" id="5985073at2759"/>
<feature type="chain" id="PRO_5015094631" description="WSC domain-containing protein" evidence="8">
    <location>
        <begin position="22"/>
        <end position="383"/>
    </location>
</feature>
<name>J3NXD3_GAET3</name>
<evidence type="ECO:0000256" key="1">
    <source>
        <dbReference type="ARBA" id="ARBA00004167"/>
    </source>
</evidence>
<keyword evidence="3 8" id="KW-0732">Signal</keyword>
<evidence type="ECO:0000259" key="9">
    <source>
        <dbReference type="PROSITE" id="PS51212"/>
    </source>
</evidence>
<feature type="signal peptide" evidence="8">
    <location>
        <begin position="1"/>
        <end position="21"/>
    </location>
</feature>
<dbReference type="PROSITE" id="PS51257">
    <property type="entry name" value="PROKAR_LIPOPROTEIN"/>
    <property type="match status" value="1"/>
</dbReference>
<reference evidence="11" key="4">
    <citation type="journal article" date="2015" name="G3 (Bethesda)">
        <title>Genome sequences of three phytopathogenic species of the Magnaporthaceae family of fungi.</title>
        <authorList>
            <person name="Okagaki L.H."/>
            <person name="Nunes C.C."/>
            <person name="Sailsbery J."/>
            <person name="Clay B."/>
            <person name="Brown D."/>
            <person name="John T."/>
            <person name="Oh Y."/>
            <person name="Young N."/>
            <person name="Fitzgerald M."/>
            <person name="Haas B.J."/>
            <person name="Zeng Q."/>
            <person name="Young S."/>
            <person name="Adiconis X."/>
            <person name="Fan L."/>
            <person name="Levin J.Z."/>
            <person name="Mitchell T.K."/>
            <person name="Okubara P.A."/>
            <person name="Farman M.L."/>
            <person name="Kohn L.M."/>
            <person name="Birren B."/>
            <person name="Ma L.-J."/>
            <person name="Dean R.A."/>
        </authorList>
    </citation>
    <scope>NUCLEOTIDE SEQUENCE</scope>
    <source>
        <strain evidence="11">R3-111a-1</strain>
    </source>
</reference>
<keyword evidence="2" id="KW-0812">Transmembrane</keyword>
<dbReference type="InterPro" id="IPR057231">
    <property type="entry name" value="DUF7909"/>
</dbReference>
<feature type="domain" description="WSC" evidence="9">
    <location>
        <begin position="268"/>
        <end position="371"/>
    </location>
</feature>
<accession>J3NXD3</accession>